<keyword evidence="2" id="KW-0378">Hydrolase</keyword>
<dbReference type="GO" id="GO:0006508">
    <property type="term" value="P:proteolysis"/>
    <property type="evidence" value="ECO:0007669"/>
    <property type="project" value="UniProtKB-KW"/>
</dbReference>
<protein>
    <submittedName>
        <fullName evidence="2">Putative ubiquitin-specific protease</fullName>
    </submittedName>
</protein>
<accession>S4P4I5</accession>
<keyword evidence="2" id="KW-0645">Protease</keyword>
<feature type="non-terminal residue" evidence="2">
    <location>
        <position position="1"/>
    </location>
</feature>
<feature type="compositionally biased region" description="Low complexity" evidence="1">
    <location>
        <begin position="43"/>
        <end position="58"/>
    </location>
</feature>
<organism evidence="2">
    <name type="scientific">Pararge aegeria</name>
    <name type="common">speckled wood butterfly</name>
    <dbReference type="NCBI Taxonomy" id="116150"/>
    <lineage>
        <taxon>Eukaryota</taxon>
        <taxon>Metazoa</taxon>
        <taxon>Ecdysozoa</taxon>
        <taxon>Arthropoda</taxon>
        <taxon>Hexapoda</taxon>
        <taxon>Insecta</taxon>
        <taxon>Pterygota</taxon>
        <taxon>Neoptera</taxon>
        <taxon>Endopterygota</taxon>
        <taxon>Lepidoptera</taxon>
        <taxon>Glossata</taxon>
        <taxon>Ditrysia</taxon>
        <taxon>Papilionoidea</taxon>
        <taxon>Nymphalidae</taxon>
        <taxon>Satyrinae</taxon>
        <taxon>Satyrini</taxon>
        <taxon>Parargina</taxon>
        <taxon>Pararge</taxon>
    </lineage>
</organism>
<feature type="region of interest" description="Disordered" evidence="1">
    <location>
        <begin position="22"/>
        <end position="58"/>
    </location>
</feature>
<proteinExistence type="predicted"/>
<reference evidence="2" key="2">
    <citation type="submission" date="2013-05" db="EMBL/GenBank/DDBJ databases">
        <authorList>
            <person name="Carter J.-M."/>
            <person name="Baker S.C."/>
            <person name="Pink R."/>
            <person name="Carter D.R.F."/>
            <person name="Collins A."/>
            <person name="Tomlin J."/>
            <person name="Gibbs M."/>
            <person name="Breuker C.J."/>
        </authorList>
    </citation>
    <scope>NUCLEOTIDE SEQUENCE</scope>
    <source>
        <tissue evidence="2">Ovary</tissue>
    </source>
</reference>
<dbReference type="EMBL" id="GAIX01011190">
    <property type="protein sequence ID" value="JAA81370.1"/>
    <property type="molecule type" value="Transcribed_RNA"/>
</dbReference>
<reference evidence="2" key="1">
    <citation type="journal article" date="2013" name="BMC Genomics">
        <title>Unscrambling butterfly oogenesis.</title>
        <authorList>
            <person name="Carter J.M."/>
            <person name="Baker S.C."/>
            <person name="Pink R."/>
            <person name="Carter D.R."/>
            <person name="Collins A."/>
            <person name="Tomlin J."/>
            <person name="Gibbs M."/>
            <person name="Breuker C.J."/>
        </authorList>
    </citation>
    <scope>NUCLEOTIDE SEQUENCE</scope>
    <source>
        <tissue evidence="2">Ovary</tissue>
    </source>
</reference>
<dbReference type="AlphaFoldDB" id="S4P4I5"/>
<feature type="non-terminal residue" evidence="2">
    <location>
        <position position="75"/>
    </location>
</feature>
<sequence length="75" mass="8165">RARGSRARIVYPGCCAHSRRRRWSKACAAPSAVPRTPPRRRAPSTPTPNTSAPSTSESCRAAWCCRWRARSGAAA</sequence>
<evidence type="ECO:0000256" key="1">
    <source>
        <dbReference type="SAM" id="MobiDB-lite"/>
    </source>
</evidence>
<evidence type="ECO:0000313" key="2">
    <source>
        <dbReference type="EMBL" id="JAA81370.1"/>
    </source>
</evidence>
<name>S4P4I5_9NEOP</name>
<dbReference type="GO" id="GO:0008233">
    <property type="term" value="F:peptidase activity"/>
    <property type="evidence" value="ECO:0007669"/>
    <property type="project" value="UniProtKB-KW"/>
</dbReference>